<dbReference type="PANTHER" id="PTHR42957">
    <property type="entry name" value="HELICASE MJ1565-RELATED"/>
    <property type="match status" value="1"/>
</dbReference>
<feature type="region of interest" description="Disordered" evidence="1">
    <location>
        <begin position="486"/>
        <end position="509"/>
    </location>
</feature>
<dbReference type="Pfam" id="PF01935">
    <property type="entry name" value="DUF87"/>
    <property type="match status" value="1"/>
</dbReference>
<dbReference type="InterPro" id="IPR003593">
    <property type="entry name" value="AAA+_ATPase"/>
</dbReference>
<comment type="caution">
    <text evidence="3">The sequence shown here is derived from an EMBL/GenBank/DDBJ whole genome shotgun (WGS) entry which is preliminary data.</text>
</comment>
<keyword evidence="4" id="KW-1185">Reference proteome</keyword>
<dbReference type="SMART" id="SM00382">
    <property type="entry name" value="AAA"/>
    <property type="match status" value="1"/>
</dbReference>
<organism evidence="3 4">
    <name type="scientific">Methylobacterium thuringiense</name>
    <dbReference type="NCBI Taxonomy" id="1003091"/>
    <lineage>
        <taxon>Bacteria</taxon>
        <taxon>Pseudomonadati</taxon>
        <taxon>Pseudomonadota</taxon>
        <taxon>Alphaproteobacteria</taxon>
        <taxon>Hyphomicrobiales</taxon>
        <taxon>Methylobacteriaceae</taxon>
        <taxon>Methylobacterium</taxon>
    </lineage>
</organism>
<name>A0ABQ4TNG7_9HYPH</name>
<protein>
    <recommendedName>
        <fullName evidence="2">AAA+ ATPase domain-containing protein</fullName>
    </recommendedName>
</protein>
<dbReference type="RefSeq" id="WP_238232016.1">
    <property type="nucleotide sequence ID" value="NZ_BPRA01000010.1"/>
</dbReference>
<proteinExistence type="predicted"/>
<reference evidence="3" key="1">
    <citation type="journal article" date="2021" name="Front. Microbiol.">
        <title>Comprehensive Comparative Genomics and Phenotyping of Methylobacterium Species.</title>
        <authorList>
            <person name="Alessa O."/>
            <person name="Ogura Y."/>
            <person name="Fujitani Y."/>
            <person name="Takami H."/>
            <person name="Hayashi T."/>
            <person name="Sahin N."/>
            <person name="Tani A."/>
        </authorList>
    </citation>
    <scope>NUCLEOTIDE SEQUENCE</scope>
    <source>
        <strain evidence="3">DSM 23674</strain>
    </source>
</reference>
<gene>
    <name evidence="3" type="ORF">EKPJFOCH_2346</name>
</gene>
<feature type="domain" description="AAA+ ATPase" evidence="2">
    <location>
        <begin position="28"/>
        <end position="217"/>
    </location>
</feature>
<dbReference type="Gene3D" id="3.40.50.300">
    <property type="entry name" value="P-loop containing nucleotide triphosphate hydrolases"/>
    <property type="match status" value="1"/>
</dbReference>
<dbReference type="InterPro" id="IPR008571">
    <property type="entry name" value="HerA-like"/>
</dbReference>
<dbReference type="EMBL" id="BPRA01000010">
    <property type="protein sequence ID" value="GJE55849.1"/>
    <property type="molecule type" value="Genomic_DNA"/>
</dbReference>
<evidence type="ECO:0000256" key="1">
    <source>
        <dbReference type="SAM" id="MobiDB-lite"/>
    </source>
</evidence>
<dbReference type="Proteomes" id="UP001055101">
    <property type="component" value="Unassembled WGS sequence"/>
</dbReference>
<dbReference type="InterPro" id="IPR002789">
    <property type="entry name" value="HerA_central"/>
</dbReference>
<evidence type="ECO:0000313" key="4">
    <source>
        <dbReference type="Proteomes" id="UP001055101"/>
    </source>
</evidence>
<accession>A0ABQ4TNG7</accession>
<dbReference type="InterPro" id="IPR027417">
    <property type="entry name" value="P-loop_NTPase"/>
</dbReference>
<dbReference type="InterPro" id="IPR014588">
    <property type="entry name" value="ATPase_Atu1862_pred"/>
</dbReference>
<dbReference type="PANTHER" id="PTHR42957:SF1">
    <property type="entry name" value="HELICASE MJ1565-RELATED"/>
    <property type="match status" value="1"/>
</dbReference>
<dbReference type="PIRSF" id="PIRSF034081">
    <property type="entry name" value="ATPase_Atu1862"/>
    <property type="match status" value="1"/>
</dbReference>
<sequence length="509" mass="55577">MKIEIVLGDVVTKGAQAEPAVMDIEELLATRLLVQGNSGSGKSHLLMRILEQSAGTVQQIVVDPEGDFVSLSQRYGHVVIDARRSDVELETIGLRIRQSRVSAVLDLQNLEVEGQMRATGIFLNALFDADREHWHPALVVVDEAQLFAPVEKGEFSEESRRISLGAMTNLMCRGRKRGLAGIIATQRLAKVAKNVAAEASNFLMGRTFLDIDMARAGDLLGMDRRSTDMFRDLGRGHFMALGPALYRRPTHVTVASVTASALGSAPRLTPPPSEVTLEEREALLAPVPMAAARPVAERRAAVPAPPSVNDMLARIAERREADDAEHPPIPAMPAEEREAILRAIVQEIIANPDNAFADEQKLFNEFSYAHRFKRLPGHADRDEFRRLLAFAKAGADTMDASDERWQQALAAAEDVPVEDRTLFLLFARAAMSRAECPPDATVARICGTRSAGRARGMISFLERKGHIAVRAGFRNLRTVAIPALGWETAPGDPNAPDVPSEESRMAAAE</sequence>
<dbReference type="SUPFAM" id="SSF52540">
    <property type="entry name" value="P-loop containing nucleoside triphosphate hydrolases"/>
    <property type="match status" value="1"/>
</dbReference>
<evidence type="ECO:0000313" key="3">
    <source>
        <dbReference type="EMBL" id="GJE55849.1"/>
    </source>
</evidence>
<reference evidence="3" key="2">
    <citation type="submission" date="2021-08" db="EMBL/GenBank/DDBJ databases">
        <authorList>
            <person name="Tani A."/>
            <person name="Ola A."/>
            <person name="Ogura Y."/>
            <person name="Katsura K."/>
            <person name="Hayashi T."/>
        </authorList>
    </citation>
    <scope>NUCLEOTIDE SEQUENCE</scope>
    <source>
        <strain evidence="3">DSM 23674</strain>
    </source>
</reference>
<evidence type="ECO:0000259" key="2">
    <source>
        <dbReference type="SMART" id="SM00382"/>
    </source>
</evidence>